<comment type="caution">
    <text evidence="4">The sequence shown here is derived from an EMBL/GenBank/DDBJ whole genome shotgun (WGS) entry which is preliminary data.</text>
</comment>
<gene>
    <name evidence="4" type="primary">LYRM1</name>
    <name evidence="4" type="ORF">FJT64_019666</name>
</gene>
<keyword evidence="5" id="KW-1185">Reference proteome</keyword>
<sequence>MASSAPLRTQVLSMYRQILRAARTWQAADSSETAEHRAYIRAEAGQLFRRHSGETDPERVRQYLTEAESRLELALHYGTPYPRPVNLPPGALAPRDGRPLGSAQLRRRARSRPVYTRSEDELSGLDR</sequence>
<protein>
    <submittedName>
        <fullName evidence="4">LYR motif-containing protein 1</fullName>
    </submittedName>
</protein>
<comment type="similarity">
    <text evidence="1">Belongs to the complex I LYR family.</text>
</comment>
<name>A0A6A4WP75_AMPAM</name>
<feature type="region of interest" description="Disordered" evidence="2">
    <location>
        <begin position="79"/>
        <end position="127"/>
    </location>
</feature>
<proteinExistence type="inferred from homology"/>
<dbReference type="PANTHER" id="PTHR14273">
    <property type="entry name" value="LYR MOTIF-CONTAINING PROTEIN 1"/>
    <property type="match status" value="1"/>
</dbReference>
<feature type="compositionally biased region" description="Basic and acidic residues" evidence="2">
    <location>
        <begin position="117"/>
        <end position="127"/>
    </location>
</feature>
<feature type="domain" description="Complex 1 LYR protein" evidence="3">
    <location>
        <begin position="10"/>
        <end position="72"/>
    </location>
</feature>
<evidence type="ECO:0000259" key="3">
    <source>
        <dbReference type="Pfam" id="PF05347"/>
    </source>
</evidence>
<dbReference type="AlphaFoldDB" id="A0A6A4WP75"/>
<organism evidence="4 5">
    <name type="scientific">Amphibalanus amphitrite</name>
    <name type="common">Striped barnacle</name>
    <name type="synonym">Balanus amphitrite</name>
    <dbReference type="NCBI Taxonomy" id="1232801"/>
    <lineage>
        <taxon>Eukaryota</taxon>
        <taxon>Metazoa</taxon>
        <taxon>Ecdysozoa</taxon>
        <taxon>Arthropoda</taxon>
        <taxon>Crustacea</taxon>
        <taxon>Multicrustacea</taxon>
        <taxon>Cirripedia</taxon>
        <taxon>Thoracica</taxon>
        <taxon>Thoracicalcarea</taxon>
        <taxon>Balanomorpha</taxon>
        <taxon>Balanoidea</taxon>
        <taxon>Balanidae</taxon>
        <taxon>Amphibalaninae</taxon>
        <taxon>Amphibalanus</taxon>
    </lineage>
</organism>
<dbReference type="Proteomes" id="UP000440578">
    <property type="component" value="Unassembled WGS sequence"/>
</dbReference>
<dbReference type="GO" id="GO:0005739">
    <property type="term" value="C:mitochondrion"/>
    <property type="evidence" value="ECO:0007669"/>
    <property type="project" value="TreeGrafter"/>
</dbReference>
<dbReference type="CDD" id="cd20261">
    <property type="entry name" value="Complex1_LYR_LYRM1"/>
    <property type="match status" value="1"/>
</dbReference>
<dbReference type="PANTHER" id="PTHR14273:SF0">
    <property type="entry name" value="LYR MOTIF-CONTAINING PROTEIN 1"/>
    <property type="match status" value="1"/>
</dbReference>
<dbReference type="EMBL" id="VIIS01000428">
    <property type="protein sequence ID" value="KAF0309177.1"/>
    <property type="molecule type" value="Genomic_DNA"/>
</dbReference>
<accession>A0A6A4WP75</accession>
<dbReference type="OrthoDB" id="275715at2759"/>
<evidence type="ECO:0000313" key="4">
    <source>
        <dbReference type="EMBL" id="KAF0309177.1"/>
    </source>
</evidence>
<dbReference type="InterPro" id="IPR040330">
    <property type="entry name" value="LYRM1"/>
</dbReference>
<evidence type="ECO:0000256" key="1">
    <source>
        <dbReference type="ARBA" id="ARBA00009508"/>
    </source>
</evidence>
<dbReference type="InterPro" id="IPR008011">
    <property type="entry name" value="Complex1_LYR_dom"/>
</dbReference>
<evidence type="ECO:0000256" key="2">
    <source>
        <dbReference type="SAM" id="MobiDB-lite"/>
    </source>
</evidence>
<dbReference type="Pfam" id="PF05347">
    <property type="entry name" value="Complex1_LYR"/>
    <property type="match status" value="1"/>
</dbReference>
<evidence type="ECO:0000313" key="5">
    <source>
        <dbReference type="Proteomes" id="UP000440578"/>
    </source>
</evidence>
<reference evidence="4 5" key="1">
    <citation type="submission" date="2019-07" db="EMBL/GenBank/DDBJ databases">
        <title>Draft genome assembly of a fouling barnacle, Amphibalanus amphitrite (Darwin, 1854): The first reference genome for Thecostraca.</title>
        <authorList>
            <person name="Kim W."/>
        </authorList>
    </citation>
    <scope>NUCLEOTIDE SEQUENCE [LARGE SCALE GENOMIC DNA]</scope>
    <source>
        <strain evidence="4">SNU_AA5</strain>
        <tissue evidence="4">Soma without cirri and trophi</tissue>
    </source>
</reference>
<dbReference type="InterPro" id="IPR045294">
    <property type="entry name" value="Complex1_LYR_LYRM1"/>
</dbReference>